<proteinExistence type="predicted"/>
<dbReference type="HOGENOM" id="CLU_1509613_0_0_5"/>
<evidence type="ECO:0000313" key="3">
    <source>
        <dbReference type="Proteomes" id="UP000009045"/>
    </source>
</evidence>
<dbReference type="AlphaFoldDB" id="F7X3I7"/>
<evidence type="ECO:0000313" key="2">
    <source>
        <dbReference type="EMBL" id="AEH79584.1"/>
    </source>
</evidence>
<sequence>MARQDLSGLTPAEVKAHKNEQARLRMAKMREAKKEEREMAKKKDMLTANSPEVLEFVDELHGLKFRAMIEPIAYWEREHKQRLPVDSAVVAIPGETPGEYQARNEHHRQLCLARFYSPDFYARQQAAERKKKFDVKEAREAERLGITVFELQKRRKIDAAVAAKKARAMERLAQKEAA</sequence>
<feature type="coiled-coil region" evidence="1">
    <location>
        <begin position="19"/>
        <end position="49"/>
    </location>
</feature>
<keyword evidence="1" id="KW-0175">Coiled coil</keyword>
<organism evidence="2 3">
    <name type="scientific">Sinorhizobium meliloti (strain SM11)</name>
    <dbReference type="NCBI Taxonomy" id="707241"/>
    <lineage>
        <taxon>Bacteria</taxon>
        <taxon>Pseudomonadati</taxon>
        <taxon>Pseudomonadota</taxon>
        <taxon>Alphaproteobacteria</taxon>
        <taxon>Hyphomicrobiales</taxon>
        <taxon>Rhizobiaceae</taxon>
        <taxon>Sinorhizobium/Ensifer group</taxon>
        <taxon>Sinorhizobium</taxon>
    </lineage>
</organism>
<protein>
    <submittedName>
        <fullName evidence="2">Uncharacterized protein</fullName>
    </submittedName>
</protein>
<reference evidence="2 3" key="1">
    <citation type="journal article" date="2011" name="J. Biotechnol.">
        <title>The complete genome sequence of the dominant Sinorhizobium meliloti field isolate SM11 extends the S. meliloti pan-genome.</title>
        <authorList>
            <person name="Schneiker-Bekel S."/>
            <person name="Wibberg D."/>
            <person name="Bekel T."/>
            <person name="Blom J."/>
            <person name="Linke B."/>
            <person name="Neuweger H."/>
            <person name="Stiens M."/>
            <person name="Vorholter F.J."/>
            <person name="Weidner S."/>
            <person name="Goesmann A."/>
            <person name="Puhler A."/>
            <person name="Schluter A."/>
        </authorList>
    </citation>
    <scope>NUCLEOTIDE SEQUENCE [LARGE SCALE GENOMIC DNA]</scope>
    <source>
        <strain evidence="2 3">SM11</strain>
    </source>
</reference>
<gene>
    <name evidence="2" type="ordered locus">SM11_chr2330</name>
</gene>
<dbReference type="KEGG" id="smx:SM11_chr2330"/>
<dbReference type="RefSeq" id="WP_014529742.1">
    <property type="nucleotide sequence ID" value="NC_017325.1"/>
</dbReference>
<accession>F7X3I7</accession>
<dbReference type="EMBL" id="CP001830">
    <property type="protein sequence ID" value="AEH79584.1"/>
    <property type="molecule type" value="Genomic_DNA"/>
</dbReference>
<dbReference type="Proteomes" id="UP000009045">
    <property type="component" value="Chromosome"/>
</dbReference>
<name>F7X3I7_SINMM</name>
<dbReference type="PATRIC" id="fig|707241.3.peg.2426"/>
<evidence type="ECO:0000256" key="1">
    <source>
        <dbReference type="SAM" id="Coils"/>
    </source>
</evidence>